<dbReference type="EMBL" id="CP000113">
    <property type="protein sequence ID" value="ABF86565.1"/>
    <property type="molecule type" value="Genomic_DNA"/>
</dbReference>
<dbReference type="Proteomes" id="UP000002402">
    <property type="component" value="Chromosome"/>
</dbReference>
<keyword evidence="6" id="KW-1185">Reference proteome</keyword>
<reference evidence="5 6" key="1">
    <citation type="journal article" date="2006" name="Proc. Natl. Acad. Sci. U.S.A.">
        <title>Evolution of sensory complexity recorded in a myxobacterial genome.</title>
        <authorList>
            <person name="Goldman B.S."/>
            <person name="Nierman W.C."/>
            <person name="Kaiser D."/>
            <person name="Slater S.C."/>
            <person name="Durkin A.S."/>
            <person name="Eisen J.A."/>
            <person name="Ronning C.M."/>
            <person name="Barbazuk W.B."/>
            <person name="Blanchard M."/>
            <person name="Field C."/>
            <person name="Halling C."/>
            <person name="Hinkle G."/>
            <person name="Iartchuk O."/>
            <person name="Kim H.S."/>
            <person name="Mackenzie C."/>
            <person name="Madupu R."/>
            <person name="Miller N."/>
            <person name="Shvartsbeyn A."/>
            <person name="Sullivan S.A."/>
            <person name="Vaudin M."/>
            <person name="Wiegand R."/>
            <person name="Kaplan H.B."/>
        </authorList>
    </citation>
    <scope>NUCLEOTIDE SEQUENCE [LARGE SCALE GENOMIC DNA]</scope>
    <source>
        <strain evidence="6">DK1622</strain>
    </source>
</reference>
<dbReference type="InterPro" id="IPR011990">
    <property type="entry name" value="TPR-like_helical_dom_sf"/>
</dbReference>
<dbReference type="InterPro" id="IPR050498">
    <property type="entry name" value="Ycf3"/>
</dbReference>
<dbReference type="PANTHER" id="PTHR44858">
    <property type="entry name" value="TETRATRICOPEPTIDE REPEAT PROTEIN 6"/>
    <property type="match status" value="1"/>
</dbReference>
<dbReference type="EnsemblBacteria" id="ABF86565">
    <property type="protein sequence ID" value="ABF86565"/>
    <property type="gene ID" value="MXAN_2461"/>
</dbReference>
<dbReference type="InterPro" id="IPR019734">
    <property type="entry name" value="TPR_rpt"/>
</dbReference>
<keyword evidence="1" id="KW-0677">Repeat</keyword>
<accession>Q1D9J2</accession>
<dbReference type="KEGG" id="mxa:MXAN_2461"/>
<gene>
    <name evidence="5" type="ordered locus">MXAN_2461</name>
</gene>
<dbReference type="SMART" id="SM00028">
    <property type="entry name" value="TPR"/>
    <property type="match status" value="2"/>
</dbReference>
<dbReference type="Gene3D" id="1.25.40.10">
    <property type="entry name" value="Tetratricopeptide repeat domain"/>
    <property type="match status" value="1"/>
</dbReference>
<organism evidence="5 6">
    <name type="scientific">Myxococcus xanthus (strain DK1622)</name>
    <dbReference type="NCBI Taxonomy" id="246197"/>
    <lineage>
        <taxon>Bacteria</taxon>
        <taxon>Pseudomonadati</taxon>
        <taxon>Myxococcota</taxon>
        <taxon>Myxococcia</taxon>
        <taxon>Myxococcales</taxon>
        <taxon>Cystobacterineae</taxon>
        <taxon>Myxococcaceae</taxon>
        <taxon>Myxococcus</taxon>
    </lineage>
</organism>
<dbReference type="Pfam" id="PF13371">
    <property type="entry name" value="TPR_9"/>
    <property type="match status" value="1"/>
</dbReference>
<evidence type="ECO:0000256" key="4">
    <source>
        <dbReference type="SAM" id="MobiDB-lite"/>
    </source>
</evidence>
<evidence type="ECO:0000313" key="6">
    <source>
        <dbReference type="Proteomes" id="UP000002402"/>
    </source>
</evidence>
<dbReference type="SUPFAM" id="SSF48452">
    <property type="entry name" value="TPR-like"/>
    <property type="match status" value="1"/>
</dbReference>
<evidence type="ECO:0000256" key="1">
    <source>
        <dbReference type="ARBA" id="ARBA00022737"/>
    </source>
</evidence>
<dbReference type="STRING" id="246197.MXAN_2461"/>
<evidence type="ECO:0000256" key="3">
    <source>
        <dbReference type="PROSITE-ProRule" id="PRU00339"/>
    </source>
</evidence>
<dbReference type="AlphaFoldDB" id="Q1D9J2"/>
<evidence type="ECO:0000313" key="5">
    <source>
        <dbReference type="EMBL" id="ABF86565.1"/>
    </source>
</evidence>
<feature type="region of interest" description="Disordered" evidence="4">
    <location>
        <begin position="45"/>
        <end position="81"/>
    </location>
</feature>
<name>Q1D9J2_MYXXD</name>
<feature type="repeat" description="TPR" evidence="3">
    <location>
        <begin position="166"/>
        <end position="199"/>
    </location>
</feature>
<proteinExistence type="predicted"/>
<protein>
    <submittedName>
        <fullName evidence="5">Tetratricopeptide repeat protein</fullName>
    </submittedName>
</protein>
<feature type="repeat" description="TPR" evidence="3">
    <location>
        <begin position="132"/>
        <end position="165"/>
    </location>
</feature>
<dbReference type="HOGENOM" id="CLU_1203789_0_0_7"/>
<dbReference type="eggNOG" id="COG0457">
    <property type="taxonomic scope" value="Bacteria"/>
</dbReference>
<evidence type="ECO:0000256" key="2">
    <source>
        <dbReference type="ARBA" id="ARBA00022803"/>
    </source>
</evidence>
<keyword evidence="2 3" id="KW-0802">TPR repeat</keyword>
<dbReference type="PANTHER" id="PTHR44858:SF1">
    <property type="entry name" value="UDP-N-ACETYLGLUCOSAMINE--PEPTIDE N-ACETYLGLUCOSAMINYLTRANSFERASE SPINDLY-RELATED"/>
    <property type="match status" value="1"/>
</dbReference>
<sequence>MVCGGAAYKRIMGEWGAEVSSPFSDPFFRAGGANIASEAAHRFGGKADNSLSSRRPEPLALPAPGPSSRPREGCVQMTTESKATVTNDDVKPLSGPEMLERATEGFNLFQDGRFRESLTLFQSLAAMDPTEAYFQTALGACHLALEDLDLAESYFNRAIELDPSDLTPFVNRGEVHLRLGKVHEAARDFNHAVGLDPEGQDPLSARARMLAAAALESAEGAPSSESDGAA</sequence>
<dbReference type="PROSITE" id="PS50005">
    <property type="entry name" value="TPR"/>
    <property type="match status" value="2"/>
</dbReference>